<gene>
    <name evidence="2" type="ORF">PaecuDRAFT_1564</name>
</gene>
<dbReference type="AlphaFoldDB" id="E0I7E0"/>
<dbReference type="OrthoDB" id="1797983at2"/>
<dbReference type="STRING" id="717606.PaecuDRAFT_1564"/>
<evidence type="ECO:0000313" key="3">
    <source>
        <dbReference type="Proteomes" id="UP000005387"/>
    </source>
</evidence>
<dbReference type="eggNOG" id="ENOG5032S1V">
    <property type="taxonomic scope" value="Bacteria"/>
</dbReference>
<name>E0I7E0_9BACL</name>
<evidence type="ECO:0000313" key="2">
    <source>
        <dbReference type="EMBL" id="EFM11956.1"/>
    </source>
</evidence>
<dbReference type="RefSeq" id="WP_006037575.1">
    <property type="nucleotide sequence ID" value="NZ_AEDD01000003.1"/>
</dbReference>
<feature type="chain" id="PRO_5003136218" description="Lipoprotein" evidence="1">
    <location>
        <begin position="28"/>
        <end position="161"/>
    </location>
</feature>
<feature type="signal peptide" evidence="1">
    <location>
        <begin position="1"/>
        <end position="27"/>
    </location>
</feature>
<reference evidence="2 3" key="1">
    <citation type="submission" date="2010-07" db="EMBL/GenBank/DDBJ databases">
        <title>The draft genome of Paenibacillus curdlanolyticus YK9.</title>
        <authorList>
            <consortium name="US DOE Joint Genome Institute (JGI-PGF)"/>
            <person name="Lucas S."/>
            <person name="Copeland A."/>
            <person name="Lapidus A."/>
            <person name="Cheng J.-F."/>
            <person name="Bruce D."/>
            <person name="Goodwin L."/>
            <person name="Pitluck S."/>
            <person name="Land M.L."/>
            <person name="Hauser L."/>
            <person name="Chang Y.-J."/>
            <person name="Jeffries C."/>
            <person name="Anderson I.J."/>
            <person name="Johnson E."/>
            <person name="Loganathan U."/>
            <person name="Mulhopadhyay B."/>
            <person name="Kyrpides N."/>
            <person name="Woyke T.J."/>
        </authorList>
    </citation>
    <scope>NUCLEOTIDE SEQUENCE [LARGE SCALE GENOMIC DNA]</scope>
    <source>
        <strain evidence="2 3">YK9</strain>
    </source>
</reference>
<keyword evidence="3" id="KW-1185">Reference proteome</keyword>
<dbReference type="Proteomes" id="UP000005387">
    <property type="component" value="Unassembled WGS sequence"/>
</dbReference>
<proteinExistence type="predicted"/>
<protein>
    <recommendedName>
        <fullName evidence="4">Lipoprotein</fullName>
    </recommendedName>
</protein>
<dbReference type="EMBL" id="AEDD01000003">
    <property type="protein sequence ID" value="EFM11956.1"/>
    <property type="molecule type" value="Genomic_DNA"/>
</dbReference>
<organism evidence="2 3">
    <name type="scientific">Paenibacillus curdlanolyticus YK9</name>
    <dbReference type="NCBI Taxonomy" id="717606"/>
    <lineage>
        <taxon>Bacteria</taxon>
        <taxon>Bacillati</taxon>
        <taxon>Bacillota</taxon>
        <taxon>Bacilli</taxon>
        <taxon>Bacillales</taxon>
        <taxon>Paenibacillaceae</taxon>
        <taxon>Paenibacillus</taxon>
    </lineage>
</organism>
<evidence type="ECO:0000256" key="1">
    <source>
        <dbReference type="SAM" id="SignalP"/>
    </source>
</evidence>
<dbReference type="PROSITE" id="PS51257">
    <property type="entry name" value="PROKAR_LIPOPROTEIN"/>
    <property type="match status" value="1"/>
</dbReference>
<sequence length="161" mass="17368">MAFTNKRAVLIALIALLYILAGCSAKATSGSKQALDDKIVPAPTIVAGTSIIPSTQSTYCWGKLGCADYVGGKAMVEGKTPFAVKPESEIHISFEYDPAPSQVSVYQYKDDKTADVPLNEGRFRVPADKGVYYYGVSAYWTTEDGKYSKGDTSSVFVIEVK</sequence>
<keyword evidence="1" id="KW-0732">Signal</keyword>
<evidence type="ECO:0008006" key="4">
    <source>
        <dbReference type="Google" id="ProtNLM"/>
    </source>
</evidence>
<accession>E0I7E0</accession>